<proteinExistence type="predicted"/>
<dbReference type="AlphaFoldDB" id="A0A4V6XW26"/>
<organism evidence="2">
    <name type="scientific">Populus alba</name>
    <name type="common">White poplar</name>
    <dbReference type="NCBI Taxonomy" id="43335"/>
    <lineage>
        <taxon>Eukaryota</taxon>
        <taxon>Viridiplantae</taxon>
        <taxon>Streptophyta</taxon>
        <taxon>Embryophyta</taxon>
        <taxon>Tracheophyta</taxon>
        <taxon>Spermatophyta</taxon>
        <taxon>Magnoliopsida</taxon>
        <taxon>eudicotyledons</taxon>
        <taxon>Gunneridae</taxon>
        <taxon>Pentapetalae</taxon>
        <taxon>rosids</taxon>
        <taxon>fabids</taxon>
        <taxon>Malpighiales</taxon>
        <taxon>Salicaceae</taxon>
        <taxon>Saliceae</taxon>
        <taxon>Populus</taxon>
    </lineage>
</organism>
<comment type="caution">
    <text evidence="2">The sequence shown here is derived from an EMBL/GenBank/DDBJ whole genome shotgun (WGS) entry which is preliminary data.</text>
</comment>
<feature type="region of interest" description="Disordered" evidence="1">
    <location>
        <begin position="27"/>
        <end position="133"/>
    </location>
</feature>
<feature type="compositionally biased region" description="Polar residues" evidence="1">
    <location>
        <begin position="124"/>
        <end position="133"/>
    </location>
</feature>
<sequence>MAAPADLAGDGIVPHHALLAVPLPSATSQPVTEAPLPSTALLPSAAPPPVTATNPPPRRPANPPIHAELLPPTQTSGNHQTDTAGDKTISRNHRYTCTSIPQSDRPFNISAGHNQRSKGHADSLPSTTRSAAPTTVPCLQFQTNSRNHHRPTGLFPCNARPIRTSRLRAPPPTAATISHRSQRQQVAEAKEESNKRWILINRDTSPATSVLTATSLATPALTASPALTATSPATSMLTATPVLTATSPASSALTAM</sequence>
<dbReference type="EMBL" id="RCHU01001121">
    <property type="protein sequence ID" value="TKR75565.1"/>
    <property type="molecule type" value="Genomic_DNA"/>
</dbReference>
<gene>
    <name evidence="2" type="ORF">D5086_0000283190</name>
</gene>
<name>A0A4V6XW26_POPAL</name>
<feature type="compositionally biased region" description="Polar residues" evidence="1">
    <location>
        <begin position="72"/>
        <end position="83"/>
    </location>
</feature>
<protein>
    <submittedName>
        <fullName evidence="2">Uncharacterized protein</fullName>
    </submittedName>
</protein>
<reference evidence="2" key="1">
    <citation type="submission" date="2018-10" db="EMBL/GenBank/DDBJ databases">
        <title>Population genomic analysis revealed the cold adaptation of white poplar.</title>
        <authorList>
            <person name="Liu Y.-J."/>
        </authorList>
    </citation>
    <scope>NUCLEOTIDE SEQUENCE [LARGE SCALE GENOMIC DNA]</scope>
    <source>
        <strain evidence="2">PAL-ZL1</strain>
    </source>
</reference>
<evidence type="ECO:0000313" key="2">
    <source>
        <dbReference type="EMBL" id="TKR75565.1"/>
    </source>
</evidence>
<feature type="compositionally biased region" description="Pro residues" evidence="1">
    <location>
        <begin position="45"/>
        <end position="63"/>
    </location>
</feature>
<feature type="compositionally biased region" description="Low complexity" evidence="1">
    <location>
        <begin position="34"/>
        <end position="44"/>
    </location>
</feature>
<accession>A0A4V6XW26</accession>
<evidence type="ECO:0000256" key="1">
    <source>
        <dbReference type="SAM" id="MobiDB-lite"/>
    </source>
</evidence>